<evidence type="ECO:0000256" key="2">
    <source>
        <dbReference type="ARBA" id="ARBA00006737"/>
    </source>
</evidence>
<feature type="compositionally biased region" description="Basic and acidic residues" evidence="9">
    <location>
        <begin position="277"/>
        <end position="305"/>
    </location>
</feature>
<evidence type="ECO:0000256" key="9">
    <source>
        <dbReference type="SAM" id="MobiDB-lite"/>
    </source>
</evidence>
<proteinExistence type="inferred from homology"/>
<sequence>LYLEELTDMVEEADTDCQTDPFLDRPPSPLFIPSKSGLDKATEILPDDLFFFDVEVRPVLEILVGKTVEQALIEVLEEEELAAIRDQQRQFEELRQADLAEQHRLEEQEKERRKKQHLEISARQKELAEKLAARAFSRMYMEPLVPIVFDRLYENGYFYDVVERDVEVNFLPWLMDAVGDELDFETNVRGLLDLMIREVVTENHRTYAALEAAEIAVMLSEEQRTMLSQLQPAAGPVANTAQAAEIRTTKPNPVSQVGSADRSGQESGRVKAQLPEKPIEDLLLDKIEETSENGEEQKDEAKADENTDEVEEVSGFREAEGSVHRSSFCLDAFMYNRERERAFSQS</sequence>
<dbReference type="PANTHER" id="PTHR21648:SF0">
    <property type="entry name" value="RADIAL SPOKE HEAD PROTEIN 3 HOMOLOG"/>
    <property type="match status" value="1"/>
</dbReference>
<feature type="region of interest" description="Disordered" evidence="9">
    <location>
        <begin position="238"/>
        <end position="323"/>
    </location>
</feature>
<protein>
    <submittedName>
        <fullName evidence="10">Radial spoke head 3</fullName>
    </submittedName>
</protein>
<name>A0A183TFB9_SCHSO</name>
<keyword evidence="6" id="KW-0969">Cilium</keyword>
<comment type="similarity">
    <text evidence="2">Belongs to the flagellar radial spoke RSP3 family.</text>
</comment>
<organism evidence="10">
    <name type="scientific">Schistocephalus solidus</name>
    <name type="common">Tapeworm</name>
    <dbReference type="NCBI Taxonomy" id="70667"/>
    <lineage>
        <taxon>Eukaryota</taxon>
        <taxon>Metazoa</taxon>
        <taxon>Spiralia</taxon>
        <taxon>Lophotrochozoa</taxon>
        <taxon>Platyhelminthes</taxon>
        <taxon>Cestoda</taxon>
        <taxon>Eucestoda</taxon>
        <taxon>Diphyllobothriidea</taxon>
        <taxon>Diphyllobothriidae</taxon>
        <taxon>Schistocephalus</taxon>
    </lineage>
</organism>
<evidence type="ECO:0000256" key="7">
    <source>
        <dbReference type="ARBA" id="ARBA00023212"/>
    </source>
</evidence>
<feature type="compositionally biased region" description="Basic and acidic residues" evidence="9">
    <location>
        <begin position="314"/>
        <end position="323"/>
    </location>
</feature>
<dbReference type="InterPro" id="IPR009290">
    <property type="entry name" value="Radial_spoke_3"/>
</dbReference>
<evidence type="ECO:0000256" key="5">
    <source>
        <dbReference type="ARBA" id="ARBA00022846"/>
    </source>
</evidence>
<reference evidence="10" key="1">
    <citation type="submission" date="2016-06" db="UniProtKB">
        <authorList>
            <consortium name="WormBaseParasite"/>
        </authorList>
    </citation>
    <scope>IDENTIFICATION</scope>
</reference>
<dbReference type="GO" id="GO:0005929">
    <property type="term" value="C:cilium"/>
    <property type="evidence" value="ECO:0007669"/>
    <property type="project" value="TreeGrafter"/>
</dbReference>
<evidence type="ECO:0000256" key="1">
    <source>
        <dbReference type="ARBA" id="ARBA00004611"/>
    </source>
</evidence>
<keyword evidence="7" id="KW-0206">Cytoskeleton</keyword>
<keyword evidence="8" id="KW-0966">Cell projection</keyword>
<feature type="compositionally biased region" description="Polar residues" evidence="9">
    <location>
        <begin position="249"/>
        <end position="258"/>
    </location>
</feature>
<evidence type="ECO:0000256" key="3">
    <source>
        <dbReference type="ARBA" id="ARBA00022490"/>
    </source>
</evidence>
<dbReference type="PANTHER" id="PTHR21648">
    <property type="entry name" value="FLAGELLAR RADIAL SPOKE PROTEIN 3"/>
    <property type="match status" value="1"/>
</dbReference>
<keyword evidence="3" id="KW-0963">Cytoplasm</keyword>
<keyword evidence="5" id="KW-0282">Flagellum</keyword>
<evidence type="ECO:0000256" key="4">
    <source>
        <dbReference type="ARBA" id="ARBA00022553"/>
    </source>
</evidence>
<comment type="subcellular location">
    <subcellularLocation>
        <location evidence="1">Cytoplasm</location>
        <location evidence="1">Cytoskeleton</location>
        <location evidence="1">Flagellum axoneme</location>
    </subcellularLocation>
</comment>
<evidence type="ECO:0000313" key="10">
    <source>
        <dbReference type="WBParaSite" id="SSLN_0001573401-mRNA-1"/>
    </source>
</evidence>
<accession>A0A183TFB9</accession>
<evidence type="ECO:0000256" key="6">
    <source>
        <dbReference type="ARBA" id="ARBA00023069"/>
    </source>
</evidence>
<dbReference type="WBParaSite" id="SSLN_0001573401-mRNA-1">
    <property type="protein sequence ID" value="SSLN_0001573401-mRNA-1"/>
    <property type="gene ID" value="SSLN_0001573401"/>
</dbReference>
<dbReference type="AlphaFoldDB" id="A0A183TFB9"/>
<evidence type="ECO:0000256" key="8">
    <source>
        <dbReference type="ARBA" id="ARBA00023273"/>
    </source>
</evidence>
<dbReference type="Pfam" id="PF06098">
    <property type="entry name" value="Radial_spoke_3"/>
    <property type="match status" value="1"/>
</dbReference>
<keyword evidence="4" id="KW-0597">Phosphoprotein</keyword>